<dbReference type="InterPro" id="IPR024571">
    <property type="entry name" value="ERAP1-like_C_dom"/>
</dbReference>
<keyword evidence="9 18" id="KW-0378">Hydrolase</keyword>
<dbReference type="GO" id="GO:0005737">
    <property type="term" value="C:cytoplasm"/>
    <property type="evidence" value="ECO:0007669"/>
    <property type="project" value="TreeGrafter"/>
</dbReference>
<dbReference type="InterPro" id="IPR001930">
    <property type="entry name" value="Peptidase_M1"/>
</dbReference>
<comment type="cofactor">
    <cofactor evidence="16 18">
        <name>Zn(2+)</name>
        <dbReference type="ChEBI" id="CHEBI:29105"/>
    </cofactor>
    <text evidence="16 18">Binds 1 zinc ion per subunit.</text>
</comment>
<evidence type="ECO:0000256" key="10">
    <source>
        <dbReference type="ARBA" id="ARBA00022833"/>
    </source>
</evidence>
<accession>A0A9J6CMT2</accession>
<dbReference type="GO" id="GO:0005615">
    <property type="term" value="C:extracellular space"/>
    <property type="evidence" value="ECO:0007669"/>
    <property type="project" value="TreeGrafter"/>
</dbReference>
<dbReference type="Gene3D" id="1.25.50.20">
    <property type="match status" value="1"/>
</dbReference>
<dbReference type="FunFam" id="1.10.390.10:FF:000013">
    <property type="entry name" value="Aminopeptidase N"/>
    <property type="match status" value="1"/>
</dbReference>
<feature type="domain" description="ERAP1-like C-terminal" evidence="20">
    <location>
        <begin position="589"/>
        <end position="877"/>
    </location>
</feature>
<dbReference type="Pfam" id="PF11838">
    <property type="entry name" value="ERAP1_C"/>
    <property type="match status" value="1"/>
</dbReference>
<keyword evidence="10 16" id="KW-0862">Zinc</keyword>
<dbReference type="InterPro" id="IPR034016">
    <property type="entry name" value="M1_APN-typ"/>
</dbReference>
<organism evidence="22 23">
    <name type="scientific">Polypedilum vanderplanki</name>
    <name type="common">Sleeping chironomid midge</name>
    <dbReference type="NCBI Taxonomy" id="319348"/>
    <lineage>
        <taxon>Eukaryota</taxon>
        <taxon>Metazoa</taxon>
        <taxon>Ecdysozoa</taxon>
        <taxon>Arthropoda</taxon>
        <taxon>Hexapoda</taxon>
        <taxon>Insecta</taxon>
        <taxon>Pterygota</taxon>
        <taxon>Neoptera</taxon>
        <taxon>Endopterygota</taxon>
        <taxon>Diptera</taxon>
        <taxon>Nematocera</taxon>
        <taxon>Chironomoidea</taxon>
        <taxon>Chironomidae</taxon>
        <taxon>Chironominae</taxon>
        <taxon>Polypedilum</taxon>
        <taxon>Polypedilum</taxon>
    </lineage>
</organism>
<evidence type="ECO:0000256" key="17">
    <source>
        <dbReference type="PIRSR" id="PIRSR634016-4"/>
    </source>
</evidence>
<dbReference type="InterPro" id="IPR014782">
    <property type="entry name" value="Peptidase_M1_dom"/>
</dbReference>
<dbReference type="InterPro" id="IPR050344">
    <property type="entry name" value="Peptidase_M1_aminopeptidases"/>
</dbReference>
<feature type="active site" description="Proton acceptor" evidence="15">
    <location>
        <position position="359"/>
    </location>
</feature>
<feature type="domain" description="Aminopeptidase N-like N-terminal" evidence="21">
    <location>
        <begin position="63"/>
        <end position="254"/>
    </location>
</feature>
<dbReference type="Gene3D" id="2.60.40.1730">
    <property type="entry name" value="tricorn interacting facor f3 domain"/>
    <property type="match status" value="1"/>
</dbReference>
<keyword evidence="3 18" id="KW-0031">Aminopeptidase</keyword>
<evidence type="ECO:0000256" key="13">
    <source>
        <dbReference type="ARBA" id="ARBA00023180"/>
    </source>
</evidence>
<dbReference type="PANTHER" id="PTHR11533:SF290">
    <property type="entry name" value="AMINOPEPTIDASE"/>
    <property type="match status" value="1"/>
</dbReference>
<evidence type="ECO:0000256" key="8">
    <source>
        <dbReference type="ARBA" id="ARBA00022729"/>
    </source>
</evidence>
<evidence type="ECO:0000259" key="21">
    <source>
        <dbReference type="Pfam" id="PF17900"/>
    </source>
</evidence>
<dbReference type="InterPro" id="IPR042097">
    <property type="entry name" value="Aminopeptidase_N-like_N_sf"/>
</dbReference>
<keyword evidence="6 18" id="KW-0645">Protease</keyword>
<evidence type="ECO:0000256" key="18">
    <source>
        <dbReference type="RuleBase" id="RU364040"/>
    </source>
</evidence>
<dbReference type="Gene3D" id="2.60.40.1910">
    <property type="match status" value="1"/>
</dbReference>
<dbReference type="AlphaFoldDB" id="A0A9J6CMT2"/>
<dbReference type="InterPro" id="IPR027268">
    <property type="entry name" value="Peptidase_M4/M1_CTD_sf"/>
</dbReference>
<dbReference type="Pfam" id="PF01433">
    <property type="entry name" value="Peptidase_M1"/>
    <property type="match status" value="1"/>
</dbReference>
<dbReference type="GO" id="GO:0098552">
    <property type="term" value="C:side of membrane"/>
    <property type="evidence" value="ECO:0007669"/>
    <property type="project" value="UniProtKB-KW"/>
</dbReference>
<comment type="subcellular location">
    <subcellularLocation>
        <location evidence="1">Cell membrane</location>
        <topology evidence="1">Lipid-anchor</topology>
        <topology evidence="1">GPI-anchor</topology>
    </subcellularLocation>
</comment>
<evidence type="ECO:0000256" key="12">
    <source>
        <dbReference type="ARBA" id="ARBA00023136"/>
    </source>
</evidence>
<name>A0A9J6CMT2_POLVA</name>
<protein>
    <recommendedName>
        <fullName evidence="18">Aminopeptidase</fullName>
        <ecNumber evidence="18">3.4.11.-</ecNumber>
    </recommendedName>
</protein>
<proteinExistence type="inferred from homology"/>
<dbReference type="Gene3D" id="1.10.390.10">
    <property type="entry name" value="Neutral Protease Domain 2"/>
    <property type="match status" value="1"/>
</dbReference>
<dbReference type="PANTHER" id="PTHR11533">
    <property type="entry name" value="PROTEASE M1 ZINC METALLOPROTEASE"/>
    <property type="match status" value="1"/>
</dbReference>
<dbReference type="EC" id="3.4.11.-" evidence="18"/>
<evidence type="ECO:0000313" key="23">
    <source>
        <dbReference type="Proteomes" id="UP001107558"/>
    </source>
</evidence>
<dbReference type="GO" id="GO:0006508">
    <property type="term" value="P:proteolysis"/>
    <property type="evidence" value="ECO:0007669"/>
    <property type="project" value="UniProtKB-KW"/>
</dbReference>
<keyword evidence="13" id="KW-0325">Glycoprotein</keyword>
<dbReference type="PRINTS" id="PR00756">
    <property type="entry name" value="ALADIPTASE"/>
</dbReference>
<keyword evidence="5" id="KW-0336">GPI-anchor</keyword>
<evidence type="ECO:0000259" key="20">
    <source>
        <dbReference type="Pfam" id="PF11838"/>
    </source>
</evidence>
<dbReference type="FunFam" id="2.60.40.1730:FF:000013">
    <property type="entry name" value="Aminopeptidase"/>
    <property type="match status" value="1"/>
</dbReference>
<keyword evidence="11 18" id="KW-0482">Metalloprotease</keyword>
<comment type="caution">
    <text evidence="22">The sequence shown here is derived from an EMBL/GenBank/DDBJ whole genome shotgun (WGS) entry which is preliminary data.</text>
</comment>
<gene>
    <name evidence="22" type="ORF">PVAND_012529</name>
</gene>
<evidence type="ECO:0000256" key="2">
    <source>
        <dbReference type="ARBA" id="ARBA00010136"/>
    </source>
</evidence>
<dbReference type="Proteomes" id="UP001107558">
    <property type="component" value="Chromosome 1"/>
</dbReference>
<dbReference type="GO" id="GO:0042277">
    <property type="term" value="F:peptide binding"/>
    <property type="evidence" value="ECO:0007669"/>
    <property type="project" value="TreeGrafter"/>
</dbReference>
<evidence type="ECO:0000256" key="1">
    <source>
        <dbReference type="ARBA" id="ARBA00004609"/>
    </source>
</evidence>
<dbReference type="FunFam" id="2.60.40.1910:FF:000008">
    <property type="entry name" value="Aminopeptidase"/>
    <property type="match status" value="1"/>
</dbReference>
<dbReference type="SUPFAM" id="SSF55486">
    <property type="entry name" value="Metalloproteases ('zincins'), catalytic domain"/>
    <property type="match status" value="1"/>
</dbReference>
<evidence type="ECO:0000256" key="3">
    <source>
        <dbReference type="ARBA" id="ARBA00022438"/>
    </source>
</evidence>
<feature type="binding site" evidence="16">
    <location>
        <position position="381"/>
    </location>
    <ligand>
        <name>Zn(2+)</name>
        <dbReference type="ChEBI" id="CHEBI:29105"/>
        <note>catalytic</note>
    </ligand>
</feature>
<keyword evidence="14" id="KW-0449">Lipoprotein</keyword>
<feature type="domain" description="Peptidase M1 membrane alanine aminopeptidase" evidence="19">
    <location>
        <begin position="288"/>
        <end position="508"/>
    </location>
</feature>
<keyword evidence="4" id="KW-1003">Cell membrane</keyword>
<evidence type="ECO:0000256" key="15">
    <source>
        <dbReference type="PIRSR" id="PIRSR634016-1"/>
    </source>
</evidence>
<dbReference type="GO" id="GO:0008270">
    <property type="term" value="F:zinc ion binding"/>
    <property type="evidence" value="ECO:0007669"/>
    <property type="project" value="UniProtKB-UniRule"/>
</dbReference>
<evidence type="ECO:0000256" key="6">
    <source>
        <dbReference type="ARBA" id="ARBA00022670"/>
    </source>
</evidence>
<evidence type="ECO:0000259" key="19">
    <source>
        <dbReference type="Pfam" id="PF01433"/>
    </source>
</evidence>
<evidence type="ECO:0000256" key="9">
    <source>
        <dbReference type="ARBA" id="ARBA00022801"/>
    </source>
</evidence>
<dbReference type="GO" id="GO:0070006">
    <property type="term" value="F:metalloaminopeptidase activity"/>
    <property type="evidence" value="ECO:0007669"/>
    <property type="project" value="TreeGrafter"/>
</dbReference>
<evidence type="ECO:0000256" key="7">
    <source>
        <dbReference type="ARBA" id="ARBA00022723"/>
    </source>
</evidence>
<feature type="binding site" evidence="16">
    <location>
        <position position="362"/>
    </location>
    <ligand>
        <name>Zn(2+)</name>
        <dbReference type="ChEBI" id="CHEBI:29105"/>
        <note>catalytic</note>
    </ligand>
</feature>
<dbReference type="GO" id="GO:0005886">
    <property type="term" value="C:plasma membrane"/>
    <property type="evidence" value="ECO:0007669"/>
    <property type="project" value="UniProtKB-SubCell"/>
</dbReference>
<comment type="similarity">
    <text evidence="2 18">Belongs to the peptidase M1 family.</text>
</comment>
<evidence type="ECO:0000256" key="4">
    <source>
        <dbReference type="ARBA" id="ARBA00022475"/>
    </source>
</evidence>
<feature type="site" description="Transition state stabilizer" evidence="17">
    <location>
        <position position="443"/>
    </location>
</feature>
<keyword evidence="23" id="KW-1185">Reference proteome</keyword>
<keyword evidence="12" id="KW-0472">Membrane</keyword>
<sequence>MIRIIRLPDCYLMIIGNVELKKTPPYIARKLALQESGFSLARPTSDVEAQADVINYRLPNNTKPLYYDIHMTTHIHENKFEFNGHVIIKFEVKTLPLNEIVIHMKELENLEIKLLNSTLGLIENNVDYDHEEETDFLIIKTKNNLVLNGIYHLDITYDGELRDDNLGFYRSSYLNDKNENIWLATTQFESVEARSAFPCYDEPQIRAPFKIKITYGKNYKAVSNMPVIETIDESSLQGYVTTSFKESPPIQTYLIAFIISDFDYVSKGVQKVYAKPNSIKDGEADLALRYGIEIIAKFEEYLGVDYFTEKMDQFALPDFDAGAMENFGIVTYREEYLLHNNATDTTQQKENVLTIISHEFAHQWFGDLVAPDWWVYLWLNEGFATLYEFQLVSLIYETDRLMDSFILNAVHPALEYDGNDVRPMSHYVESPDDIDDLFDYIAYEKAGSVLRMIQNAIGDDVWSKGLENYLKNRSLLAATPDHLHTAIQQAINEKGNIDLDIAKIMLSWETQSGYPVINVKKTNDTLTFTQERFLYDEEDKETLWYVPINFITASDSLVINTKPDLWLNQERSISLSRVKSSRNWNEKDWIVANLQQGYYYRVNYDESIWQALIDQLNECHNVIDLRSRGQLIDDSLNLARAGKISYEIPFGIVKHLKKETDYLPWAAAYGDLLLLNRWLSGLNMHAKYQKYIRTLVEPFYTHVGFEIMENEHKFNRYSRRIAINLACQFGHDDCLETTKSKLKDEKIHPDMQEAIYSNGLRGADAETYNKTIEMMLNLENQAQRTLIIRALGCAQNEANLKTFLLLAIKDEPKIRLQEKYRIFSSWTNAGHVGVKVVIDFVKEHYEDISDISSSLVRSILNNAASYISSEELTTQFIDLLDFLKAKNVIDDTHKNDYLNTVNATILWQEKNVKVIEDWLDRNRANSVVISTAVLALVFSAIIKLFF</sequence>
<reference evidence="22" key="1">
    <citation type="submission" date="2021-03" db="EMBL/GenBank/DDBJ databases">
        <title>Chromosome level genome of the anhydrobiotic midge Polypedilum vanderplanki.</title>
        <authorList>
            <person name="Yoshida Y."/>
            <person name="Kikawada T."/>
            <person name="Gusev O."/>
        </authorList>
    </citation>
    <scope>NUCLEOTIDE SEQUENCE</scope>
    <source>
        <strain evidence="22">NIAS01</strain>
        <tissue evidence="22">Whole body or cell culture</tissue>
    </source>
</reference>
<evidence type="ECO:0000313" key="22">
    <source>
        <dbReference type="EMBL" id="KAG5683236.1"/>
    </source>
</evidence>
<dbReference type="CDD" id="cd09601">
    <property type="entry name" value="M1_APN-Q_like"/>
    <property type="match status" value="1"/>
</dbReference>
<evidence type="ECO:0000256" key="14">
    <source>
        <dbReference type="ARBA" id="ARBA00023288"/>
    </source>
</evidence>
<evidence type="ECO:0000256" key="11">
    <source>
        <dbReference type="ARBA" id="ARBA00023049"/>
    </source>
</evidence>
<evidence type="ECO:0000256" key="5">
    <source>
        <dbReference type="ARBA" id="ARBA00022622"/>
    </source>
</evidence>
<dbReference type="EMBL" id="JADBJN010000001">
    <property type="protein sequence ID" value="KAG5683236.1"/>
    <property type="molecule type" value="Genomic_DNA"/>
</dbReference>
<feature type="binding site" evidence="16">
    <location>
        <position position="358"/>
    </location>
    <ligand>
        <name>Zn(2+)</name>
        <dbReference type="ChEBI" id="CHEBI:29105"/>
        <note>catalytic</note>
    </ligand>
</feature>
<dbReference type="GO" id="GO:0043171">
    <property type="term" value="P:peptide catabolic process"/>
    <property type="evidence" value="ECO:0007669"/>
    <property type="project" value="TreeGrafter"/>
</dbReference>
<evidence type="ECO:0000256" key="16">
    <source>
        <dbReference type="PIRSR" id="PIRSR634016-3"/>
    </source>
</evidence>
<keyword evidence="7 16" id="KW-0479">Metal-binding</keyword>
<keyword evidence="8" id="KW-0732">Signal</keyword>
<dbReference type="OrthoDB" id="510539at2759"/>
<dbReference type="InterPro" id="IPR045357">
    <property type="entry name" value="Aminopeptidase_N-like_N"/>
</dbReference>
<dbReference type="Pfam" id="PF17900">
    <property type="entry name" value="Peptidase_M1_N"/>
    <property type="match status" value="1"/>
</dbReference>
<dbReference type="SUPFAM" id="SSF63737">
    <property type="entry name" value="Leukotriene A4 hydrolase N-terminal domain"/>
    <property type="match status" value="1"/>
</dbReference>